<evidence type="ECO:0000313" key="1">
    <source>
        <dbReference type="EMBL" id="KAF0378684.1"/>
    </source>
</evidence>
<protein>
    <submittedName>
        <fullName evidence="1">Uncharacterized protein</fullName>
    </submittedName>
</protein>
<organism evidence="1 2">
    <name type="scientific">Gigaspora margarita</name>
    <dbReference type="NCBI Taxonomy" id="4874"/>
    <lineage>
        <taxon>Eukaryota</taxon>
        <taxon>Fungi</taxon>
        <taxon>Fungi incertae sedis</taxon>
        <taxon>Mucoromycota</taxon>
        <taxon>Glomeromycotina</taxon>
        <taxon>Glomeromycetes</taxon>
        <taxon>Diversisporales</taxon>
        <taxon>Gigasporaceae</taxon>
        <taxon>Gigaspora</taxon>
    </lineage>
</organism>
<comment type="caution">
    <text evidence="1">The sequence shown here is derived from an EMBL/GenBank/DDBJ whole genome shotgun (WGS) entry which is preliminary data.</text>
</comment>
<dbReference type="EMBL" id="WTPW01002513">
    <property type="protein sequence ID" value="KAF0378684.1"/>
    <property type="molecule type" value="Genomic_DNA"/>
</dbReference>
<gene>
    <name evidence="1" type="ORF">F8M41_012393</name>
</gene>
<keyword evidence="2" id="KW-1185">Reference proteome</keyword>
<reference evidence="1 2" key="1">
    <citation type="journal article" date="2019" name="Environ. Microbiol.">
        <title>At the nexus of three kingdoms: the genome of the mycorrhizal fungus Gigaspora margarita provides insights into plant, endobacterial and fungal interactions.</title>
        <authorList>
            <person name="Venice F."/>
            <person name="Ghignone S."/>
            <person name="Salvioli di Fossalunga A."/>
            <person name="Amselem J."/>
            <person name="Novero M."/>
            <person name="Xianan X."/>
            <person name="Sedzielewska Toro K."/>
            <person name="Morin E."/>
            <person name="Lipzen A."/>
            <person name="Grigoriev I.V."/>
            <person name="Henrissat B."/>
            <person name="Martin F.M."/>
            <person name="Bonfante P."/>
        </authorList>
    </citation>
    <scope>NUCLEOTIDE SEQUENCE [LARGE SCALE GENOMIC DNA]</scope>
    <source>
        <strain evidence="1 2">BEG34</strain>
    </source>
</reference>
<accession>A0A8H3WY18</accession>
<dbReference type="OrthoDB" id="2438141at2759"/>
<dbReference type="Proteomes" id="UP000439903">
    <property type="component" value="Unassembled WGS sequence"/>
</dbReference>
<proteinExistence type="predicted"/>
<evidence type="ECO:0000313" key="2">
    <source>
        <dbReference type="Proteomes" id="UP000439903"/>
    </source>
</evidence>
<dbReference type="AlphaFoldDB" id="A0A8H3WY18"/>
<sequence length="199" mass="24718">MFKFHSEEEVEKLSKKERKHYQKSVSEWYEHLETKRNRDLKYAKFKNMQTIVQYWRIANSKDIWKLVEQLHKTDEQIPKINDLQLYDKFFHIINFILLKSEINKSSDPNKFVIDRFVNFSKYKFMPQLYEKYPELLFLLIKLEKYYISISRQVPNKQDFKFNNKTLVLLENLPNWMQQNYVKEIKKSIEVYEDEENFYR</sequence>
<name>A0A8H3WY18_GIGMA</name>